<evidence type="ECO:0000313" key="2">
    <source>
        <dbReference type="Proteomes" id="UP000257109"/>
    </source>
</evidence>
<protein>
    <submittedName>
        <fullName evidence="1">Uncharacterized protein</fullName>
    </submittedName>
</protein>
<dbReference type="Proteomes" id="UP000257109">
    <property type="component" value="Unassembled WGS sequence"/>
</dbReference>
<name>A0A371F247_MUCPR</name>
<dbReference type="EMBL" id="QJKJ01010934">
    <property type="protein sequence ID" value="RDX72360.1"/>
    <property type="molecule type" value="Genomic_DNA"/>
</dbReference>
<proteinExistence type="predicted"/>
<evidence type="ECO:0000313" key="1">
    <source>
        <dbReference type="EMBL" id="RDX72360.1"/>
    </source>
</evidence>
<reference evidence="1" key="1">
    <citation type="submission" date="2018-05" db="EMBL/GenBank/DDBJ databases">
        <title>Draft genome of Mucuna pruriens seed.</title>
        <authorList>
            <person name="Nnadi N.E."/>
            <person name="Vos R."/>
            <person name="Hasami M.H."/>
            <person name="Devisetty U.K."/>
            <person name="Aguiy J.C."/>
        </authorList>
    </citation>
    <scope>NUCLEOTIDE SEQUENCE [LARGE SCALE GENOMIC DNA]</scope>
    <source>
        <strain evidence="1">JCA_2017</strain>
    </source>
</reference>
<sequence length="141" mass="15855">MYRNKMMGGQGVEGDHLDEHDQLRLEREGISCDPNISKLIRDIATMSGGEAGVGLIGVGRRRYARSVMAIHEGMQPHEDNPIVIIVKGCWLTKGVRLMYFTEVHFTNGMAGGKVGKVHRNLSRVHKGADKDKRMFIDKNYF</sequence>
<keyword evidence="2" id="KW-1185">Reference proteome</keyword>
<organism evidence="1 2">
    <name type="scientific">Mucuna pruriens</name>
    <name type="common">Velvet bean</name>
    <name type="synonym">Dolichos pruriens</name>
    <dbReference type="NCBI Taxonomy" id="157652"/>
    <lineage>
        <taxon>Eukaryota</taxon>
        <taxon>Viridiplantae</taxon>
        <taxon>Streptophyta</taxon>
        <taxon>Embryophyta</taxon>
        <taxon>Tracheophyta</taxon>
        <taxon>Spermatophyta</taxon>
        <taxon>Magnoliopsida</taxon>
        <taxon>eudicotyledons</taxon>
        <taxon>Gunneridae</taxon>
        <taxon>Pentapetalae</taxon>
        <taxon>rosids</taxon>
        <taxon>fabids</taxon>
        <taxon>Fabales</taxon>
        <taxon>Fabaceae</taxon>
        <taxon>Papilionoideae</taxon>
        <taxon>50 kb inversion clade</taxon>
        <taxon>NPAAA clade</taxon>
        <taxon>indigoferoid/millettioid clade</taxon>
        <taxon>Phaseoleae</taxon>
        <taxon>Mucuna</taxon>
    </lineage>
</organism>
<dbReference type="AlphaFoldDB" id="A0A371F247"/>
<comment type="caution">
    <text evidence="1">The sequence shown here is derived from an EMBL/GenBank/DDBJ whole genome shotgun (WGS) entry which is preliminary data.</text>
</comment>
<gene>
    <name evidence="1" type="ORF">CR513_48170</name>
</gene>
<feature type="non-terminal residue" evidence="1">
    <location>
        <position position="1"/>
    </location>
</feature>
<accession>A0A371F247</accession>